<dbReference type="SUPFAM" id="SSF54909">
    <property type="entry name" value="Dimeric alpha+beta barrel"/>
    <property type="match status" value="1"/>
</dbReference>
<dbReference type="Gene3D" id="3.30.70.100">
    <property type="match status" value="1"/>
</dbReference>
<dbReference type="PANTHER" id="PTHR33336">
    <property type="entry name" value="QUINOL MONOOXYGENASE YGIN-RELATED"/>
    <property type="match status" value="1"/>
</dbReference>
<dbReference type="PROSITE" id="PS51725">
    <property type="entry name" value="ABM"/>
    <property type="match status" value="1"/>
</dbReference>
<gene>
    <name evidence="2" type="ORF">WT27_09885</name>
</gene>
<protein>
    <submittedName>
        <fullName evidence="2">Monooxygenase</fullName>
    </submittedName>
</protein>
<dbReference type="InterPro" id="IPR011008">
    <property type="entry name" value="Dimeric_a/b-barrel"/>
</dbReference>
<comment type="caution">
    <text evidence="2">The sequence shown here is derived from an EMBL/GenBank/DDBJ whole genome shotgun (WGS) entry which is preliminary data.</text>
</comment>
<evidence type="ECO:0000259" key="1">
    <source>
        <dbReference type="PROSITE" id="PS51725"/>
    </source>
</evidence>
<dbReference type="GO" id="GO:0004497">
    <property type="term" value="F:monooxygenase activity"/>
    <property type="evidence" value="ECO:0007669"/>
    <property type="project" value="UniProtKB-KW"/>
</dbReference>
<name>A0A125AA52_9BURK</name>
<dbReference type="InterPro" id="IPR007138">
    <property type="entry name" value="ABM_dom"/>
</dbReference>
<dbReference type="Proteomes" id="UP000062317">
    <property type="component" value="Unassembled WGS sequence"/>
</dbReference>
<proteinExistence type="predicted"/>
<reference evidence="2 3" key="1">
    <citation type="submission" date="2015-11" db="EMBL/GenBank/DDBJ databases">
        <title>Expanding the genomic diversity of Burkholderia species for the development of highly accurate diagnostics.</title>
        <authorList>
            <person name="Sahl J."/>
            <person name="Keim P."/>
            <person name="Wagner D."/>
        </authorList>
    </citation>
    <scope>NUCLEOTIDE SEQUENCE [LARGE SCALE GENOMIC DNA]</scope>
    <source>
        <strain evidence="2 3">MSMB1301WGS</strain>
    </source>
</reference>
<sequence length="95" mass="10477">MSTQYVVATITADPQHAATVEAALVAAVPAVRAEDGCEQYELHRHRAAFHRFTMVERWRDEHALNVHGMAPAFQALSLALEGKATLDVVLLEKLI</sequence>
<dbReference type="InterPro" id="IPR050744">
    <property type="entry name" value="AI-2_Isomerase_LsrG"/>
</dbReference>
<dbReference type="EMBL" id="LPEQ01000100">
    <property type="protein sequence ID" value="KVV43462.1"/>
    <property type="molecule type" value="Genomic_DNA"/>
</dbReference>
<dbReference type="Pfam" id="PF03992">
    <property type="entry name" value="ABM"/>
    <property type="match status" value="1"/>
</dbReference>
<feature type="domain" description="ABM" evidence="1">
    <location>
        <begin position="4"/>
        <end position="95"/>
    </location>
</feature>
<evidence type="ECO:0000313" key="3">
    <source>
        <dbReference type="Proteomes" id="UP000062317"/>
    </source>
</evidence>
<keyword evidence="3" id="KW-1185">Reference proteome</keyword>
<dbReference type="GO" id="GO:0005829">
    <property type="term" value="C:cytosol"/>
    <property type="evidence" value="ECO:0007669"/>
    <property type="project" value="TreeGrafter"/>
</dbReference>
<keyword evidence="2" id="KW-0503">Monooxygenase</keyword>
<accession>A0A125AA52</accession>
<organism evidence="2 3">
    <name type="scientific">Burkholderia territorii</name>
    <dbReference type="NCBI Taxonomy" id="1503055"/>
    <lineage>
        <taxon>Bacteria</taxon>
        <taxon>Pseudomonadati</taxon>
        <taxon>Pseudomonadota</taxon>
        <taxon>Betaproteobacteria</taxon>
        <taxon>Burkholderiales</taxon>
        <taxon>Burkholderiaceae</taxon>
        <taxon>Burkholderia</taxon>
        <taxon>Burkholderia cepacia complex</taxon>
    </lineage>
</organism>
<keyword evidence="2" id="KW-0560">Oxidoreductase</keyword>
<dbReference type="PANTHER" id="PTHR33336:SF3">
    <property type="entry name" value="ABM DOMAIN-CONTAINING PROTEIN"/>
    <property type="match status" value="1"/>
</dbReference>
<dbReference type="AlphaFoldDB" id="A0A125AA52"/>
<evidence type="ECO:0000313" key="2">
    <source>
        <dbReference type="EMBL" id="KVV43462.1"/>
    </source>
</evidence>